<proteinExistence type="predicted"/>
<organism evidence="3 4">
    <name type="scientific">Flavilitoribacter nigricans (strain ATCC 23147 / DSM 23189 / NBRC 102662 / NCIMB 1420 / SS-2)</name>
    <name type="common">Lewinella nigricans</name>
    <dbReference type="NCBI Taxonomy" id="1122177"/>
    <lineage>
        <taxon>Bacteria</taxon>
        <taxon>Pseudomonadati</taxon>
        <taxon>Bacteroidota</taxon>
        <taxon>Saprospiria</taxon>
        <taxon>Saprospirales</taxon>
        <taxon>Lewinellaceae</taxon>
        <taxon>Flavilitoribacter</taxon>
    </lineage>
</organism>
<accession>A0A2D0NB82</accession>
<keyword evidence="1" id="KW-0472">Membrane</keyword>
<dbReference type="OrthoDB" id="9769653at2"/>
<dbReference type="EMBL" id="PDUD01000021">
    <property type="protein sequence ID" value="PHN05638.1"/>
    <property type="molecule type" value="Genomic_DNA"/>
</dbReference>
<protein>
    <submittedName>
        <fullName evidence="3">Fatty acid desaturase</fullName>
    </submittedName>
</protein>
<dbReference type="Pfam" id="PF00487">
    <property type="entry name" value="FA_desaturase"/>
    <property type="match status" value="1"/>
</dbReference>
<dbReference type="PANTHER" id="PTHR19353:SF73">
    <property type="entry name" value="FATTY ACID DESATURASE"/>
    <property type="match status" value="1"/>
</dbReference>
<dbReference type="Proteomes" id="UP000223913">
    <property type="component" value="Unassembled WGS sequence"/>
</dbReference>
<evidence type="ECO:0000256" key="1">
    <source>
        <dbReference type="SAM" id="Phobius"/>
    </source>
</evidence>
<feature type="transmembrane region" description="Helical" evidence="1">
    <location>
        <begin position="58"/>
        <end position="77"/>
    </location>
</feature>
<dbReference type="CDD" id="cd03507">
    <property type="entry name" value="Delta12-FADS-like"/>
    <property type="match status" value="1"/>
</dbReference>
<reference evidence="3 4" key="1">
    <citation type="submission" date="2017-10" db="EMBL/GenBank/DDBJ databases">
        <title>The draft genome sequence of Lewinella nigricans NBRC 102662.</title>
        <authorList>
            <person name="Wang K."/>
        </authorList>
    </citation>
    <scope>NUCLEOTIDE SEQUENCE [LARGE SCALE GENOMIC DNA]</scope>
    <source>
        <strain evidence="3 4">NBRC 102662</strain>
    </source>
</reference>
<gene>
    <name evidence="3" type="ORF">CRP01_16365</name>
</gene>
<evidence type="ECO:0000259" key="2">
    <source>
        <dbReference type="Pfam" id="PF00487"/>
    </source>
</evidence>
<feature type="transmembrane region" description="Helical" evidence="1">
    <location>
        <begin position="154"/>
        <end position="175"/>
    </location>
</feature>
<feature type="domain" description="Fatty acid desaturase" evidence="2">
    <location>
        <begin position="24"/>
        <end position="272"/>
    </location>
</feature>
<feature type="transmembrane region" description="Helical" evidence="1">
    <location>
        <begin position="21"/>
        <end position="42"/>
    </location>
</feature>
<dbReference type="GO" id="GO:0016717">
    <property type="term" value="F:oxidoreductase activity, acting on paired donors, with oxidation of a pair of donors resulting in the reduction of molecular oxygen to two molecules of water"/>
    <property type="evidence" value="ECO:0007669"/>
    <property type="project" value="TreeGrafter"/>
</dbReference>
<keyword evidence="4" id="KW-1185">Reference proteome</keyword>
<comment type="caution">
    <text evidence="3">The sequence shown here is derived from an EMBL/GenBank/DDBJ whole genome shotgun (WGS) entry which is preliminary data.</text>
</comment>
<dbReference type="GO" id="GO:0006629">
    <property type="term" value="P:lipid metabolic process"/>
    <property type="evidence" value="ECO:0007669"/>
    <property type="project" value="InterPro"/>
</dbReference>
<dbReference type="AlphaFoldDB" id="A0A2D0NB82"/>
<evidence type="ECO:0000313" key="3">
    <source>
        <dbReference type="EMBL" id="PHN05638.1"/>
    </source>
</evidence>
<keyword evidence="1" id="KW-1133">Transmembrane helix</keyword>
<dbReference type="PANTHER" id="PTHR19353">
    <property type="entry name" value="FATTY ACID DESATURASE 2"/>
    <property type="match status" value="1"/>
</dbReference>
<keyword evidence="1" id="KW-0812">Transmembrane</keyword>
<feature type="transmembrane region" description="Helical" evidence="1">
    <location>
        <begin position="181"/>
        <end position="201"/>
    </location>
</feature>
<feature type="transmembrane region" description="Helical" evidence="1">
    <location>
        <begin position="120"/>
        <end position="142"/>
    </location>
</feature>
<dbReference type="InterPro" id="IPR012171">
    <property type="entry name" value="Fatty_acid_desaturase"/>
</dbReference>
<dbReference type="GO" id="GO:0016020">
    <property type="term" value="C:membrane"/>
    <property type="evidence" value="ECO:0007669"/>
    <property type="project" value="TreeGrafter"/>
</dbReference>
<evidence type="ECO:0000313" key="4">
    <source>
        <dbReference type="Proteomes" id="UP000223913"/>
    </source>
</evidence>
<sequence length="313" mass="37612">MFTSFIPYIGLWVLMYFSLDWSYWITLSLALLNAFFLVRIFIIQHDCGHQSFLKSKRWNNVVGFFCSFFSSIPYHYWATNHNFHHVHNGQLENIEIGDIKVATVEEFRSYTPMQRFGYRLYRMPIVMFLLGPIYYILIVNRLPFARLKGWKQTIIDLIPNNLVMAVLYVGLAWFLGWKKFLLLQLPVTVLFGTIAVWFFYVQHQHEHTYKQWQKNWDYLLSAIRGSTFYKLPRVFNWLTGNIGYHHIHHLSSGIPNYNLKRCAKENPVLQKYVTTVGFVESLKCMFHKLWDEEQQRMISFREFYRRERQLQAA</sequence>
<dbReference type="InterPro" id="IPR005804">
    <property type="entry name" value="FA_desaturase_dom"/>
</dbReference>
<name>A0A2D0NB82_FLAN2</name>